<comment type="caution">
    <text evidence="11">The sequence shown here is derived from an EMBL/GenBank/DDBJ whole genome shotgun (WGS) entry which is preliminary data.</text>
</comment>
<keyword evidence="6 10" id="KW-0594">Phospholipid biosynthesis</keyword>
<dbReference type="PANTHER" id="PTHR30100">
    <property type="entry name" value="FATTY ACID/PHOSPHOLIPID SYNTHESIS PROTEIN PLSX"/>
    <property type="match status" value="1"/>
</dbReference>
<keyword evidence="4 10" id="KW-0808">Transferase</keyword>
<dbReference type="AlphaFoldDB" id="A0A7Y0HRC1"/>
<dbReference type="GO" id="GO:0006633">
    <property type="term" value="P:fatty acid biosynthetic process"/>
    <property type="evidence" value="ECO:0007669"/>
    <property type="project" value="UniProtKB-UniRule"/>
</dbReference>
<sequence>MIIAVDGMGGDFAPAAVVDGCVQAVKEYDLNIIITGKKDLIQKELNNYEYPKDKIEILNAEEVISTNEAPVMAVRKKKDSSLVRAFQLVKEGKAQGVVSAGSTGALMTGATLIAGRIKGIDRVTLAPIIPGRNGAFMVTDVGANVDCKPQYLVQFALMGKIYFENILKVNNPTIGLVNIGVEEEKGNELTKSTYQMLKLRSDEFNFVGNIEPRDVCSGNTNVLVCDGFVGNTILKMYEGTAINLFSMIKDEIMKSFAAKIGAILLKPVFSQLKKKLDYSEYGGSPFLGSKAICIKAHGSSDSKAFKNAIKQAYNCYENGIVDKIKIQLEKLAEENQ</sequence>
<reference evidence="11 12" key="2">
    <citation type="submission" date="2020-06" db="EMBL/GenBank/DDBJ databases">
        <title>Complete Genome Sequence of Clostridium muelleri sp. nov. P21T, an Acid-Alcohol Producing Acetogen Isolated from Old Hay.</title>
        <authorList>
            <person name="Duncan K.E."/>
            <person name="Tanner R.S."/>
        </authorList>
    </citation>
    <scope>NUCLEOTIDE SEQUENCE [LARGE SCALE GENOMIC DNA]</scope>
    <source>
        <strain evidence="11 12">P21</strain>
    </source>
</reference>
<evidence type="ECO:0000256" key="4">
    <source>
        <dbReference type="ARBA" id="ARBA00022679"/>
    </source>
</evidence>
<dbReference type="GO" id="GO:0008654">
    <property type="term" value="P:phospholipid biosynthetic process"/>
    <property type="evidence" value="ECO:0007669"/>
    <property type="project" value="UniProtKB-KW"/>
</dbReference>
<dbReference type="PANTHER" id="PTHR30100:SF1">
    <property type="entry name" value="PHOSPHATE ACYLTRANSFERASE"/>
    <property type="match status" value="1"/>
</dbReference>
<evidence type="ECO:0000256" key="9">
    <source>
        <dbReference type="ARBA" id="ARBA00046608"/>
    </source>
</evidence>
<evidence type="ECO:0000256" key="2">
    <source>
        <dbReference type="ARBA" id="ARBA00022490"/>
    </source>
</evidence>
<keyword evidence="3 10" id="KW-0444">Lipid biosynthesis</keyword>
<evidence type="ECO:0000256" key="10">
    <source>
        <dbReference type="HAMAP-Rule" id="MF_00019"/>
    </source>
</evidence>
<comment type="similarity">
    <text evidence="10">Belongs to the PlsX family.</text>
</comment>
<evidence type="ECO:0000256" key="6">
    <source>
        <dbReference type="ARBA" id="ARBA00023209"/>
    </source>
</evidence>
<comment type="catalytic activity">
    <reaction evidence="1 10">
        <text>a fatty acyl-[ACP] + phosphate = an acyl phosphate + holo-[ACP]</text>
        <dbReference type="Rhea" id="RHEA:42292"/>
        <dbReference type="Rhea" id="RHEA-COMP:9685"/>
        <dbReference type="Rhea" id="RHEA-COMP:14125"/>
        <dbReference type="ChEBI" id="CHEBI:43474"/>
        <dbReference type="ChEBI" id="CHEBI:59918"/>
        <dbReference type="ChEBI" id="CHEBI:64479"/>
        <dbReference type="ChEBI" id="CHEBI:138651"/>
        <dbReference type="EC" id="2.3.1.274"/>
    </reaction>
</comment>
<evidence type="ECO:0000256" key="8">
    <source>
        <dbReference type="ARBA" id="ARBA00024069"/>
    </source>
</evidence>
<reference evidence="11 12" key="1">
    <citation type="submission" date="2020-04" db="EMBL/GenBank/DDBJ databases">
        <authorList>
            <person name="Doyle D.A."/>
        </authorList>
    </citation>
    <scope>NUCLEOTIDE SEQUENCE [LARGE SCALE GENOMIC DNA]</scope>
    <source>
        <strain evidence="11 12">P21</strain>
    </source>
</reference>
<keyword evidence="11" id="KW-0012">Acyltransferase</keyword>
<proteinExistence type="inferred from homology"/>
<keyword evidence="2 10" id="KW-0963">Cytoplasm</keyword>
<dbReference type="InterPro" id="IPR012281">
    <property type="entry name" value="Phospholipid_synth_PlsX-like"/>
</dbReference>
<keyword evidence="5 10" id="KW-0443">Lipid metabolism</keyword>
<name>A0A7Y0HRC1_9CLOT</name>
<dbReference type="HAMAP" id="MF_00019">
    <property type="entry name" value="PlsX"/>
    <property type="match status" value="1"/>
</dbReference>
<dbReference type="NCBIfam" id="TIGR00182">
    <property type="entry name" value="plsX"/>
    <property type="match status" value="1"/>
</dbReference>
<organism evidence="11 12">
    <name type="scientific">Clostridium muellerianum</name>
    <dbReference type="NCBI Taxonomy" id="2716538"/>
    <lineage>
        <taxon>Bacteria</taxon>
        <taxon>Bacillati</taxon>
        <taxon>Bacillota</taxon>
        <taxon>Clostridia</taxon>
        <taxon>Eubacteriales</taxon>
        <taxon>Clostridiaceae</taxon>
        <taxon>Clostridium</taxon>
    </lineage>
</organism>
<dbReference type="GO" id="GO:0005737">
    <property type="term" value="C:cytoplasm"/>
    <property type="evidence" value="ECO:0007669"/>
    <property type="project" value="UniProtKB-SubCell"/>
</dbReference>
<keyword evidence="7 10" id="KW-1208">Phospholipid metabolism</keyword>
<dbReference type="Pfam" id="PF02504">
    <property type="entry name" value="FA_synthesis"/>
    <property type="match status" value="1"/>
</dbReference>
<dbReference type="SUPFAM" id="SSF53659">
    <property type="entry name" value="Isocitrate/Isopropylmalate dehydrogenase-like"/>
    <property type="match status" value="1"/>
</dbReference>
<dbReference type="Gene3D" id="3.40.718.10">
    <property type="entry name" value="Isopropylmalate Dehydrogenase"/>
    <property type="match status" value="1"/>
</dbReference>
<dbReference type="UniPathway" id="UPA00085"/>
<evidence type="ECO:0000256" key="7">
    <source>
        <dbReference type="ARBA" id="ARBA00023264"/>
    </source>
</evidence>
<dbReference type="PIRSF" id="PIRSF002465">
    <property type="entry name" value="Phsphlp_syn_PlsX"/>
    <property type="match status" value="1"/>
</dbReference>
<comment type="function">
    <text evidence="10">Catalyzes the reversible formation of acyl-phosphate (acyl-PO(4)) from acyl-[acyl-carrier-protein] (acyl-ACP). This enzyme utilizes acyl-ACP as fatty acyl donor, but not acyl-CoA.</text>
</comment>
<dbReference type="InterPro" id="IPR003664">
    <property type="entry name" value="FA_synthesis"/>
</dbReference>
<protein>
    <recommendedName>
        <fullName evidence="8 10">Phosphate acyltransferase</fullName>
        <ecNumber evidence="8 10">2.3.1.274</ecNumber>
    </recommendedName>
    <alternativeName>
        <fullName evidence="10">Acyl-ACP phosphotransacylase</fullName>
    </alternativeName>
    <alternativeName>
        <fullName evidence="10">Acyl-[acyl-carrier-protein]--phosphate acyltransferase</fullName>
    </alternativeName>
    <alternativeName>
        <fullName evidence="10">Phosphate-acyl-ACP acyltransferase</fullName>
    </alternativeName>
</protein>
<gene>
    <name evidence="10 11" type="primary">plsX</name>
    <name evidence="11" type="ORF">HBE96_24060</name>
</gene>
<dbReference type="Proteomes" id="UP000537131">
    <property type="component" value="Unassembled WGS sequence"/>
</dbReference>
<dbReference type="GO" id="GO:0043811">
    <property type="term" value="F:phosphate:acyl-[acyl carrier protein] acyltransferase activity"/>
    <property type="evidence" value="ECO:0007669"/>
    <property type="project" value="UniProtKB-UniRule"/>
</dbReference>
<evidence type="ECO:0000256" key="5">
    <source>
        <dbReference type="ARBA" id="ARBA00023098"/>
    </source>
</evidence>
<evidence type="ECO:0000256" key="1">
    <source>
        <dbReference type="ARBA" id="ARBA00001232"/>
    </source>
</evidence>
<evidence type="ECO:0000313" key="12">
    <source>
        <dbReference type="Proteomes" id="UP000537131"/>
    </source>
</evidence>
<dbReference type="EMBL" id="JABBNI010000066">
    <property type="protein sequence ID" value="NMM65657.1"/>
    <property type="molecule type" value="Genomic_DNA"/>
</dbReference>
<evidence type="ECO:0000313" key="11">
    <source>
        <dbReference type="EMBL" id="NMM65657.1"/>
    </source>
</evidence>
<comment type="pathway">
    <text evidence="10">Lipid metabolism; phospholipid metabolism.</text>
</comment>
<comment type="subcellular location">
    <subcellularLocation>
        <location evidence="10">Cytoplasm</location>
    </subcellularLocation>
    <text evidence="10">Associated with the membrane possibly through PlsY.</text>
</comment>
<evidence type="ECO:0000256" key="3">
    <source>
        <dbReference type="ARBA" id="ARBA00022516"/>
    </source>
</evidence>
<comment type="subunit">
    <text evidence="9 10">Homodimer. Probably interacts with PlsY.</text>
</comment>
<dbReference type="EC" id="2.3.1.274" evidence="8 10"/>
<keyword evidence="12" id="KW-1185">Reference proteome</keyword>
<dbReference type="RefSeq" id="WP_169300251.1">
    <property type="nucleotide sequence ID" value="NZ_JABBNI010000066.1"/>
</dbReference>
<accession>A0A7Y0HRC1</accession>